<dbReference type="Proteomes" id="UP001057452">
    <property type="component" value="Chromosome 15"/>
</dbReference>
<gene>
    <name evidence="1" type="ORF">KUCAC02_026368</name>
</gene>
<feature type="non-terminal residue" evidence="1">
    <location>
        <position position="1"/>
    </location>
</feature>
<evidence type="ECO:0000313" key="1">
    <source>
        <dbReference type="EMBL" id="KAI4804752.1"/>
    </source>
</evidence>
<evidence type="ECO:0000313" key="2">
    <source>
        <dbReference type="Proteomes" id="UP001057452"/>
    </source>
</evidence>
<protein>
    <submittedName>
        <fullName evidence="1">Uncharacterized protein</fullName>
    </submittedName>
</protein>
<organism evidence="1 2">
    <name type="scientific">Chaenocephalus aceratus</name>
    <name type="common">Blackfin icefish</name>
    <name type="synonym">Chaenichthys aceratus</name>
    <dbReference type="NCBI Taxonomy" id="36190"/>
    <lineage>
        <taxon>Eukaryota</taxon>
        <taxon>Metazoa</taxon>
        <taxon>Chordata</taxon>
        <taxon>Craniata</taxon>
        <taxon>Vertebrata</taxon>
        <taxon>Euteleostomi</taxon>
        <taxon>Actinopterygii</taxon>
        <taxon>Neopterygii</taxon>
        <taxon>Teleostei</taxon>
        <taxon>Neoteleostei</taxon>
        <taxon>Acanthomorphata</taxon>
        <taxon>Eupercaria</taxon>
        <taxon>Perciformes</taxon>
        <taxon>Notothenioidei</taxon>
        <taxon>Channichthyidae</taxon>
        <taxon>Chaenocephalus</taxon>
    </lineage>
</organism>
<proteinExistence type="predicted"/>
<dbReference type="EMBL" id="CM043799">
    <property type="protein sequence ID" value="KAI4804752.1"/>
    <property type="molecule type" value="Genomic_DNA"/>
</dbReference>
<comment type="caution">
    <text evidence="1">The sequence shown here is derived from an EMBL/GenBank/DDBJ whole genome shotgun (WGS) entry which is preliminary data.</text>
</comment>
<reference evidence="1" key="1">
    <citation type="submission" date="2022-05" db="EMBL/GenBank/DDBJ databases">
        <title>Chromosome-level genome of Chaenocephalus aceratus.</title>
        <authorList>
            <person name="Park H."/>
        </authorList>
    </citation>
    <scope>NUCLEOTIDE SEQUENCE</scope>
    <source>
        <strain evidence="1">KU_202001</strain>
    </source>
</reference>
<name>A0ACB9VYE1_CHAAC</name>
<accession>A0ACB9VYE1</accession>
<sequence length="241" mass="25920">ACLHPAGSAVSGSHRTLRPSHRGQRLPGSAEEHGAAHPGERSGVRGVSRGSVRRSHRGSEPTQSPAAVPGHQGARAQAQRGAGSDLPLHGEAASDHRLMEYCLEVIKENDPSGFLQISDALIRRVHMTEGQWGKGTLTPRMNSDFDLTLDSSPLLQTIHQLDFVQMKVPAAPMLQLEECCTQNNSATLSWKQPPLSTIAVDGYILELDDGNMGHFRITLHTGLPIPDFYTTGDADPANSVC</sequence>
<keyword evidence="2" id="KW-1185">Reference proteome</keyword>